<evidence type="ECO:0000256" key="1">
    <source>
        <dbReference type="SAM" id="MobiDB-lite"/>
    </source>
</evidence>
<feature type="compositionally biased region" description="Basic and acidic residues" evidence="1">
    <location>
        <begin position="78"/>
        <end position="94"/>
    </location>
</feature>
<name>A0A1E4RES5_9ASCO</name>
<feature type="region of interest" description="Disordered" evidence="1">
    <location>
        <begin position="1"/>
        <end position="105"/>
    </location>
</feature>
<sequence length="153" mass="16474">MSSTAPTASAAEAPELQVTQPTPQKEPKEFLSAKDVENQGTFNEEEDNDETITYQPGSTEEPKLPTSNNDNDSNHLQNPKERASNDDSLSDDHSSVSYANSGYQRDSNDCTEFCIEFMTCFGLLAACCPNDGEGCLTNAATICGNILVGCCKC</sequence>
<protein>
    <submittedName>
        <fullName evidence="2">Uncharacterized protein</fullName>
    </submittedName>
</protein>
<feature type="compositionally biased region" description="Polar residues" evidence="1">
    <location>
        <begin position="65"/>
        <end position="77"/>
    </location>
</feature>
<feature type="compositionally biased region" description="Low complexity" evidence="1">
    <location>
        <begin position="1"/>
        <end position="15"/>
    </location>
</feature>
<evidence type="ECO:0000313" key="3">
    <source>
        <dbReference type="Proteomes" id="UP000095085"/>
    </source>
</evidence>
<dbReference type="RefSeq" id="XP_020074783.1">
    <property type="nucleotide sequence ID" value="XM_020221789.1"/>
</dbReference>
<proteinExistence type="predicted"/>
<dbReference type="AlphaFoldDB" id="A0A1E4RES5"/>
<reference evidence="3" key="1">
    <citation type="submission" date="2016-05" db="EMBL/GenBank/DDBJ databases">
        <title>Comparative genomics of biotechnologically important yeasts.</title>
        <authorList>
            <consortium name="DOE Joint Genome Institute"/>
            <person name="Riley R."/>
            <person name="Haridas S."/>
            <person name="Wolfe K.H."/>
            <person name="Lopes M.R."/>
            <person name="Hittinger C.T."/>
            <person name="Goker M."/>
            <person name="Salamov A."/>
            <person name="Wisecaver J."/>
            <person name="Long T.M."/>
            <person name="Aerts A.L."/>
            <person name="Barry K."/>
            <person name="Choi C."/>
            <person name="Clum A."/>
            <person name="Coughlan A.Y."/>
            <person name="Deshpande S."/>
            <person name="Douglass A.P."/>
            <person name="Hanson S.J."/>
            <person name="Klenk H.-P."/>
            <person name="Labutti K."/>
            <person name="Lapidus A."/>
            <person name="Lindquist E."/>
            <person name="Lipzen A."/>
            <person name="Meier-Kolthoff J.P."/>
            <person name="Ohm R.A."/>
            <person name="Otillar R.P."/>
            <person name="Pangilinan J."/>
            <person name="Peng Y."/>
            <person name="Rokas A."/>
            <person name="Rosa C.A."/>
            <person name="Scheuner C."/>
            <person name="Sibirny A.A."/>
            <person name="Slot J.C."/>
            <person name="Stielow J.B."/>
            <person name="Sun H."/>
            <person name="Kurtzman C.P."/>
            <person name="Blackwell M."/>
            <person name="Grigoriev I.V."/>
            <person name="Jeffries T.W."/>
        </authorList>
    </citation>
    <scope>NUCLEOTIDE SEQUENCE [LARGE SCALE GENOMIC DNA]</scope>
    <source>
        <strain evidence="3">NRRL Y-1933</strain>
    </source>
</reference>
<dbReference type="GeneID" id="30996338"/>
<organism evidence="2 3">
    <name type="scientific">Hyphopichia burtonii NRRL Y-1933</name>
    <dbReference type="NCBI Taxonomy" id="984485"/>
    <lineage>
        <taxon>Eukaryota</taxon>
        <taxon>Fungi</taxon>
        <taxon>Dikarya</taxon>
        <taxon>Ascomycota</taxon>
        <taxon>Saccharomycotina</taxon>
        <taxon>Pichiomycetes</taxon>
        <taxon>Debaryomycetaceae</taxon>
        <taxon>Hyphopichia</taxon>
    </lineage>
</organism>
<accession>A0A1E4RES5</accession>
<evidence type="ECO:0000313" key="2">
    <source>
        <dbReference type="EMBL" id="ODV65716.1"/>
    </source>
</evidence>
<feature type="compositionally biased region" description="Basic and acidic residues" evidence="1">
    <location>
        <begin position="25"/>
        <end position="37"/>
    </location>
</feature>
<keyword evidence="3" id="KW-1185">Reference proteome</keyword>
<dbReference type="OrthoDB" id="4090086at2759"/>
<gene>
    <name evidence="2" type="ORF">HYPBUDRAFT_153890</name>
</gene>
<dbReference type="Proteomes" id="UP000095085">
    <property type="component" value="Unassembled WGS sequence"/>
</dbReference>
<dbReference type="EMBL" id="KV454544">
    <property type="protein sequence ID" value="ODV65716.1"/>
    <property type="molecule type" value="Genomic_DNA"/>
</dbReference>